<dbReference type="InterPro" id="IPR029063">
    <property type="entry name" value="SAM-dependent_MTases_sf"/>
</dbReference>
<evidence type="ECO:0000313" key="9">
    <source>
        <dbReference type="Proteomes" id="UP000280036"/>
    </source>
</evidence>
<keyword evidence="1 6" id="KW-0963">Cytoplasm</keyword>
<dbReference type="RefSeq" id="WP_126118097.1">
    <property type="nucleotide sequence ID" value="NZ_CP101806.1"/>
</dbReference>
<proteinExistence type="inferred from homology"/>
<dbReference type="OrthoDB" id="9808773at2"/>
<evidence type="ECO:0000313" key="10">
    <source>
        <dbReference type="Proteomes" id="UP001058569"/>
    </source>
</evidence>
<dbReference type="InterPro" id="IPR003682">
    <property type="entry name" value="rRNA_ssu_MeTfrase_G"/>
</dbReference>
<keyword evidence="5 6" id="KW-0949">S-adenosyl-L-methionine</keyword>
<evidence type="ECO:0000313" key="7">
    <source>
        <dbReference type="EMBL" id="UUD35383.1"/>
    </source>
</evidence>
<evidence type="ECO:0000256" key="1">
    <source>
        <dbReference type="ARBA" id="ARBA00022490"/>
    </source>
</evidence>
<dbReference type="Gene3D" id="3.40.50.150">
    <property type="entry name" value="Vaccinia Virus protein VP39"/>
    <property type="match status" value="1"/>
</dbReference>
<evidence type="ECO:0000256" key="4">
    <source>
        <dbReference type="ARBA" id="ARBA00022679"/>
    </source>
</evidence>
<dbReference type="GO" id="GO:0005829">
    <property type="term" value="C:cytosol"/>
    <property type="evidence" value="ECO:0007669"/>
    <property type="project" value="TreeGrafter"/>
</dbReference>
<comment type="subcellular location">
    <subcellularLocation>
        <location evidence="6">Cytoplasm</location>
    </subcellularLocation>
</comment>
<dbReference type="EMBL" id="CP101806">
    <property type="protein sequence ID" value="UUD35383.1"/>
    <property type="molecule type" value="Genomic_DNA"/>
</dbReference>
<dbReference type="HAMAP" id="MF_00074">
    <property type="entry name" value="16SrRNA_methyltr_G"/>
    <property type="match status" value="1"/>
</dbReference>
<evidence type="ECO:0000256" key="2">
    <source>
        <dbReference type="ARBA" id="ARBA00022552"/>
    </source>
</evidence>
<dbReference type="Pfam" id="PF02527">
    <property type="entry name" value="GidB"/>
    <property type="match status" value="1"/>
</dbReference>
<keyword evidence="10" id="KW-1185">Reference proteome</keyword>
<dbReference type="Proteomes" id="UP000280036">
    <property type="component" value="Unassembled WGS sequence"/>
</dbReference>
<evidence type="ECO:0000256" key="6">
    <source>
        <dbReference type="HAMAP-Rule" id="MF_00074"/>
    </source>
</evidence>
<organism evidence="8 9">
    <name type="scientific">Mycoplasmopsis caviae</name>
    <dbReference type="NCBI Taxonomy" id="55603"/>
    <lineage>
        <taxon>Bacteria</taxon>
        <taxon>Bacillati</taxon>
        <taxon>Mycoplasmatota</taxon>
        <taxon>Mycoplasmoidales</taxon>
        <taxon>Metamycoplasmataceae</taxon>
        <taxon>Mycoplasmopsis</taxon>
    </lineage>
</organism>
<evidence type="ECO:0000256" key="3">
    <source>
        <dbReference type="ARBA" id="ARBA00022603"/>
    </source>
</evidence>
<dbReference type="EMBL" id="UZVY01000001">
    <property type="protein sequence ID" value="VDR41840.1"/>
    <property type="molecule type" value="Genomic_DNA"/>
</dbReference>
<evidence type="ECO:0000256" key="5">
    <source>
        <dbReference type="ARBA" id="ARBA00022691"/>
    </source>
</evidence>
<evidence type="ECO:0000313" key="8">
    <source>
        <dbReference type="EMBL" id="VDR41840.1"/>
    </source>
</evidence>
<name>A0A3P8MDH6_9BACT</name>
<keyword evidence="2 6" id="KW-0698">rRNA processing</keyword>
<keyword evidence="4 6" id="KW-0808">Transferase</keyword>
<keyword evidence="3 6" id="KW-0489">Methyltransferase</keyword>
<comment type="similarity">
    <text evidence="6">Belongs to the methyltransferase superfamily. RNA methyltransferase RsmG family.</text>
</comment>
<reference evidence="8 9" key="1">
    <citation type="submission" date="2018-12" db="EMBL/GenBank/DDBJ databases">
        <authorList>
            <consortium name="Pathogen Informatics"/>
        </authorList>
    </citation>
    <scope>NUCLEOTIDE SEQUENCE [LARGE SCALE GENOMIC DNA]</scope>
    <source>
        <strain evidence="8 9">NCTC10126</strain>
    </source>
</reference>
<reference evidence="7" key="2">
    <citation type="submission" date="2022-07" db="EMBL/GenBank/DDBJ databases">
        <title>Complete genome of Mycoplasma caviae type strain G122.</title>
        <authorList>
            <person name="Spergser J."/>
        </authorList>
    </citation>
    <scope>NUCLEOTIDE SEQUENCE</scope>
    <source>
        <strain evidence="7">G122</strain>
    </source>
</reference>
<gene>
    <name evidence="8" type="primary">gidB1</name>
    <name evidence="6 7" type="synonym">rsmG</name>
    <name evidence="8" type="ORF">NCTC10126_00328</name>
    <name evidence="7" type="ORF">NPA07_00690</name>
</gene>
<dbReference type="Proteomes" id="UP001058569">
    <property type="component" value="Chromosome"/>
</dbReference>
<feature type="binding site" evidence="6">
    <location>
        <position position="146"/>
    </location>
    <ligand>
        <name>S-adenosyl-L-methionine</name>
        <dbReference type="ChEBI" id="CHEBI:59789"/>
    </ligand>
</feature>
<comment type="function">
    <text evidence="6">Specifically methylates the N7 position of a guanine in 16S rRNA.</text>
</comment>
<feature type="binding site" evidence="6">
    <location>
        <position position="84"/>
    </location>
    <ligand>
        <name>S-adenosyl-L-methionine</name>
        <dbReference type="ChEBI" id="CHEBI:59789"/>
    </ligand>
</feature>
<dbReference type="EC" id="2.1.1.-" evidence="6"/>
<protein>
    <recommendedName>
        <fullName evidence="6">Ribosomal RNA small subunit methyltransferase G</fullName>
        <ecNumber evidence="6">2.1.1.-</ecNumber>
    </recommendedName>
    <alternativeName>
        <fullName evidence="6">16S rRNA 7-methylguanosine methyltransferase</fullName>
        <shortName evidence="6">16S rRNA m7G methyltransferase</shortName>
    </alternativeName>
</protein>
<comment type="caution">
    <text evidence="6">Lacks conserved residue(s) required for the propagation of feature annotation.</text>
</comment>
<feature type="binding site" evidence="6">
    <location>
        <begin position="130"/>
        <end position="131"/>
    </location>
    <ligand>
        <name>S-adenosyl-L-methionine</name>
        <dbReference type="ChEBI" id="CHEBI:59789"/>
    </ligand>
</feature>
<accession>A0A3P8MDH6</accession>
<dbReference type="GO" id="GO:0070043">
    <property type="term" value="F:rRNA (guanine-N7-)-methyltransferase activity"/>
    <property type="evidence" value="ECO:0007669"/>
    <property type="project" value="UniProtKB-UniRule"/>
</dbReference>
<sequence length="231" mass="26779">MAYREITKKDLLKKYDLKIKELKEYAQMIYDQNKVMNITGFKTLKDIYEQGILDSILAFENYVMQFDDRLEGKKILDIGSGAGFPSIPLLIALDNSFELTIIEAQEKRCDFLNKVKERFNLNVNIINNRVESVLNYKNYFDIITARAFASIKVICLSSMHLLKDNRKFVLLKGENFKQELLDLYSVNELTSLSFEAAEYDNLAGGLSYVVVFDKIKVPKTWPLPWVKISKM</sequence>
<dbReference type="SUPFAM" id="SSF53335">
    <property type="entry name" value="S-adenosyl-L-methionine-dependent methyltransferases"/>
    <property type="match status" value="1"/>
</dbReference>
<dbReference type="PANTHER" id="PTHR31760">
    <property type="entry name" value="S-ADENOSYL-L-METHIONINE-DEPENDENT METHYLTRANSFERASES SUPERFAMILY PROTEIN"/>
    <property type="match status" value="1"/>
</dbReference>
<feature type="binding site" evidence="6">
    <location>
        <position position="79"/>
    </location>
    <ligand>
        <name>S-adenosyl-L-methionine</name>
        <dbReference type="ChEBI" id="CHEBI:59789"/>
    </ligand>
</feature>
<dbReference type="AlphaFoldDB" id="A0A3P8MDH6"/>
<dbReference type="NCBIfam" id="TIGR00138">
    <property type="entry name" value="rsmG_gidB"/>
    <property type="match status" value="1"/>
</dbReference>
<dbReference type="PANTHER" id="PTHR31760:SF0">
    <property type="entry name" value="S-ADENOSYL-L-METHIONINE-DEPENDENT METHYLTRANSFERASES SUPERFAMILY PROTEIN"/>
    <property type="match status" value="1"/>
</dbReference>